<feature type="binding site" evidence="7">
    <location>
        <position position="37"/>
    </location>
    <ligand>
        <name>glyoxylate</name>
        <dbReference type="ChEBI" id="CHEBI:36655"/>
    </ligand>
</feature>
<feature type="binding site" evidence="7">
    <location>
        <position position="177"/>
    </location>
    <ligand>
        <name>glyoxylate</name>
        <dbReference type="ChEBI" id="CHEBI:36655"/>
    </ligand>
</feature>
<dbReference type="PIRSF" id="PIRSF000138">
    <property type="entry name" value="Al-hdrx_acd_dh"/>
    <property type="match status" value="1"/>
</dbReference>
<feature type="binding site" evidence="7">
    <location>
        <position position="221"/>
    </location>
    <ligand>
        <name>FMN</name>
        <dbReference type="ChEBI" id="CHEBI:58210"/>
    </ligand>
</feature>
<feature type="domain" description="FMN hydroxy acid dehydrogenase" evidence="8">
    <location>
        <begin position="11"/>
        <end position="350"/>
    </location>
</feature>
<dbReference type="PANTHER" id="PTHR10578">
    <property type="entry name" value="S -2-HYDROXY-ACID OXIDASE-RELATED"/>
    <property type="match status" value="1"/>
</dbReference>
<dbReference type="InterPro" id="IPR012133">
    <property type="entry name" value="Alpha-hydoxy_acid_DH_FMN"/>
</dbReference>
<dbReference type="GO" id="GO:0005886">
    <property type="term" value="C:plasma membrane"/>
    <property type="evidence" value="ECO:0007669"/>
    <property type="project" value="TreeGrafter"/>
</dbReference>
<keyword evidence="2 7" id="KW-0285">Flavoprotein</keyword>
<evidence type="ECO:0000256" key="4">
    <source>
        <dbReference type="ARBA" id="ARBA00023002"/>
    </source>
</evidence>
<keyword evidence="3 7" id="KW-0288">FMN</keyword>
<evidence type="ECO:0000256" key="1">
    <source>
        <dbReference type="ARBA" id="ARBA00001917"/>
    </source>
</evidence>
<dbReference type="InterPro" id="IPR013785">
    <property type="entry name" value="Aldolase_TIM"/>
</dbReference>
<feature type="binding site" evidence="7">
    <location>
        <position position="168"/>
    </location>
    <ligand>
        <name>FMN</name>
        <dbReference type="ChEBI" id="CHEBI:58210"/>
    </ligand>
</feature>
<dbReference type="InterPro" id="IPR008259">
    <property type="entry name" value="FMN_hydac_DH_AS"/>
</dbReference>
<evidence type="ECO:0000313" key="9">
    <source>
        <dbReference type="EMBL" id="PPQ30553.1"/>
    </source>
</evidence>
<dbReference type="GO" id="GO:0009060">
    <property type="term" value="P:aerobic respiration"/>
    <property type="evidence" value="ECO:0007669"/>
    <property type="project" value="TreeGrafter"/>
</dbReference>
<evidence type="ECO:0000256" key="7">
    <source>
        <dbReference type="PIRSR" id="PIRSR000138-2"/>
    </source>
</evidence>
<feature type="binding site" evidence="7">
    <location>
        <position position="243"/>
    </location>
    <ligand>
        <name>FMN</name>
        <dbReference type="ChEBI" id="CHEBI:58210"/>
    </ligand>
</feature>
<protein>
    <submittedName>
        <fullName evidence="9">Alpha-hydroxy-acid oxidizing enzyme</fullName>
    </submittedName>
</protein>
<gene>
    <name evidence="9" type="ORF">CCS01_19070</name>
</gene>
<dbReference type="GO" id="GO:0010181">
    <property type="term" value="F:FMN binding"/>
    <property type="evidence" value="ECO:0007669"/>
    <property type="project" value="InterPro"/>
</dbReference>
<dbReference type="PROSITE" id="PS00557">
    <property type="entry name" value="FMN_HYDROXY_ACID_DH_1"/>
    <property type="match status" value="1"/>
</dbReference>
<dbReference type="SUPFAM" id="SSF51395">
    <property type="entry name" value="FMN-linked oxidoreductases"/>
    <property type="match status" value="1"/>
</dbReference>
<comment type="cofactor">
    <cofactor evidence="1">
        <name>FMN</name>
        <dbReference type="ChEBI" id="CHEBI:58210"/>
    </cofactor>
</comment>
<dbReference type="EMBL" id="NHRY01000209">
    <property type="protein sequence ID" value="PPQ30553.1"/>
    <property type="molecule type" value="Genomic_DNA"/>
</dbReference>
<accession>A0A2S6N7G3</accession>
<feature type="binding site" evidence="7">
    <location>
        <position position="248"/>
    </location>
    <ligand>
        <name>glyoxylate</name>
        <dbReference type="ChEBI" id="CHEBI:36655"/>
    </ligand>
</feature>
<comment type="caution">
    <text evidence="9">The sequence shown here is derived from an EMBL/GenBank/DDBJ whole genome shotgun (WGS) entry which is preliminary data.</text>
</comment>
<feature type="active site" description="Proton acceptor" evidence="6">
    <location>
        <position position="245"/>
    </location>
</feature>
<dbReference type="Pfam" id="PF01070">
    <property type="entry name" value="FMN_dh"/>
    <property type="match status" value="1"/>
</dbReference>
<reference evidence="9 10" key="1">
    <citation type="journal article" date="2018" name="Arch. Microbiol.">
        <title>New insights into the metabolic potential of the phototrophic purple bacterium Rhodopila globiformis DSM 161(T) from its draft genome sequence and evidence for a vanadium-dependent nitrogenase.</title>
        <authorList>
            <person name="Imhoff J.F."/>
            <person name="Rahn T."/>
            <person name="Kunzel S."/>
            <person name="Neulinger S.C."/>
        </authorList>
    </citation>
    <scope>NUCLEOTIDE SEQUENCE [LARGE SCALE GENOMIC DNA]</scope>
    <source>
        <strain evidence="9 10">DSM 161</strain>
    </source>
</reference>
<feature type="binding site" evidence="7">
    <location>
        <position position="119"/>
    </location>
    <ligand>
        <name>FMN</name>
        <dbReference type="ChEBI" id="CHEBI:58210"/>
    </ligand>
</feature>
<dbReference type="Proteomes" id="UP000239724">
    <property type="component" value="Unassembled WGS sequence"/>
</dbReference>
<proteinExistence type="inferred from homology"/>
<feature type="binding site" evidence="7">
    <location>
        <position position="140"/>
    </location>
    <ligand>
        <name>FMN</name>
        <dbReference type="ChEBI" id="CHEBI:58210"/>
    </ligand>
</feature>
<comment type="similarity">
    <text evidence="5">Belongs to the FMN-dependent alpha-hydroxy acid dehydrogenase family.</text>
</comment>
<evidence type="ECO:0000313" key="10">
    <source>
        <dbReference type="Proteomes" id="UP000239724"/>
    </source>
</evidence>
<keyword evidence="10" id="KW-1185">Reference proteome</keyword>
<evidence type="ECO:0000256" key="3">
    <source>
        <dbReference type="ARBA" id="ARBA00022643"/>
    </source>
</evidence>
<dbReference type="PROSITE" id="PS51349">
    <property type="entry name" value="FMN_HYDROXY_ACID_DH_2"/>
    <property type="match status" value="1"/>
</dbReference>
<organism evidence="9 10">
    <name type="scientific">Rhodopila globiformis</name>
    <name type="common">Rhodopseudomonas globiformis</name>
    <dbReference type="NCBI Taxonomy" id="1071"/>
    <lineage>
        <taxon>Bacteria</taxon>
        <taxon>Pseudomonadati</taxon>
        <taxon>Pseudomonadota</taxon>
        <taxon>Alphaproteobacteria</taxon>
        <taxon>Acetobacterales</taxon>
        <taxon>Acetobacteraceae</taxon>
        <taxon>Rhodopila</taxon>
    </lineage>
</organism>
<dbReference type="OrthoDB" id="9770452at2"/>
<dbReference type="GO" id="GO:0004459">
    <property type="term" value="F:L-lactate dehydrogenase (NAD+) activity"/>
    <property type="evidence" value="ECO:0007669"/>
    <property type="project" value="TreeGrafter"/>
</dbReference>
<keyword evidence="4" id="KW-0560">Oxidoreductase</keyword>
<feature type="binding site" evidence="7">
    <location>
        <position position="142"/>
    </location>
    <ligand>
        <name>glyoxylate</name>
        <dbReference type="ChEBI" id="CHEBI:36655"/>
    </ligand>
</feature>
<sequence length="372" mass="39773">MGQAEASHLFEPTGDFQCLHEFIPAARAKLSDHLWGYLVGAAESETSMRRNRLALDSLALRPRVCVDVSKVELGTTLFGRQWRLPVILAPVGSLESFEPGGAATAGRAASAFGVPIMVSSVTQPGLEEAAAAAPGPKIFQLYVRGDNAWVDDIVRRAVDAGYDAFAITVDTAAYSRRERDIAGRFVKPWRAVATGQSYQASFNWDNVKHFKDTHSIPLILKGIATAEDAALCCEHGVDGVYVSNHGGRQLDHGRGSIDVLPEVMAAVRGRARVIVDGSICRGTDIVKAIALGADAVAIGRMYCYALAAAGDAGVHTMLELLEHEFGVAMALSGARRLNELHPGFVFPGAPPVAQPHVHSAFPLLQPTPEYRG</sequence>
<name>A0A2S6N7G3_RHOGL</name>
<evidence type="ECO:0000256" key="5">
    <source>
        <dbReference type="ARBA" id="ARBA00024042"/>
    </source>
</evidence>
<dbReference type="InterPro" id="IPR037396">
    <property type="entry name" value="FMN_HAD"/>
</dbReference>
<dbReference type="RefSeq" id="WP_104520409.1">
    <property type="nucleotide sequence ID" value="NZ_NHRY01000209.1"/>
</dbReference>
<dbReference type="CDD" id="cd02809">
    <property type="entry name" value="alpha_hydroxyacid_oxid_FMN"/>
    <property type="match status" value="1"/>
</dbReference>
<evidence type="ECO:0000259" key="8">
    <source>
        <dbReference type="PROSITE" id="PS51349"/>
    </source>
</evidence>
<dbReference type="AlphaFoldDB" id="A0A2S6N7G3"/>
<dbReference type="Gene3D" id="3.20.20.70">
    <property type="entry name" value="Aldolase class I"/>
    <property type="match status" value="1"/>
</dbReference>
<evidence type="ECO:0000256" key="2">
    <source>
        <dbReference type="ARBA" id="ARBA00022630"/>
    </source>
</evidence>
<feature type="binding site" evidence="7">
    <location>
        <begin position="299"/>
        <end position="300"/>
    </location>
    <ligand>
        <name>FMN</name>
        <dbReference type="ChEBI" id="CHEBI:58210"/>
    </ligand>
</feature>
<dbReference type="PANTHER" id="PTHR10578:SF107">
    <property type="entry name" value="2-HYDROXYACID OXIDASE 1"/>
    <property type="match status" value="1"/>
</dbReference>
<evidence type="ECO:0000256" key="6">
    <source>
        <dbReference type="PIRSR" id="PIRSR000138-1"/>
    </source>
</evidence>
<feature type="binding site" evidence="7">
    <location>
        <begin position="90"/>
        <end position="92"/>
    </location>
    <ligand>
        <name>FMN</name>
        <dbReference type="ChEBI" id="CHEBI:58210"/>
    </ligand>
</feature>
<dbReference type="InterPro" id="IPR000262">
    <property type="entry name" value="FMN-dep_DH"/>
</dbReference>
<feature type="binding site" evidence="7">
    <location>
        <position position="245"/>
    </location>
    <ligand>
        <name>glyoxylate</name>
        <dbReference type="ChEBI" id="CHEBI:36655"/>
    </ligand>
</feature>